<dbReference type="Pfam" id="PF02415">
    <property type="entry name" value="Chlam_PMP"/>
    <property type="match status" value="1"/>
</dbReference>
<evidence type="ECO:0000256" key="4">
    <source>
        <dbReference type="ARBA" id="ARBA00022525"/>
    </source>
</evidence>
<dbReference type="EMBL" id="BFEA01000397">
    <property type="protein sequence ID" value="GBG82136.1"/>
    <property type="molecule type" value="Genomic_DNA"/>
</dbReference>
<evidence type="ECO:0000256" key="8">
    <source>
        <dbReference type="SAM" id="SignalP"/>
    </source>
</evidence>
<reference evidence="9 10" key="1">
    <citation type="journal article" date="2018" name="Cell">
        <title>The Chara Genome: Secondary Complexity and Implications for Plant Terrestrialization.</title>
        <authorList>
            <person name="Nishiyama T."/>
            <person name="Sakayama H."/>
            <person name="Vries J.D."/>
            <person name="Buschmann H."/>
            <person name="Saint-Marcoux D."/>
            <person name="Ullrich K.K."/>
            <person name="Haas F.B."/>
            <person name="Vanderstraeten L."/>
            <person name="Becker D."/>
            <person name="Lang D."/>
            <person name="Vosolsobe S."/>
            <person name="Rombauts S."/>
            <person name="Wilhelmsson P.K.I."/>
            <person name="Janitza P."/>
            <person name="Kern R."/>
            <person name="Heyl A."/>
            <person name="Rumpler F."/>
            <person name="Villalobos L.I.A.C."/>
            <person name="Clay J.M."/>
            <person name="Skokan R."/>
            <person name="Toyoda A."/>
            <person name="Suzuki Y."/>
            <person name="Kagoshima H."/>
            <person name="Schijlen E."/>
            <person name="Tajeshwar N."/>
            <person name="Catarino B."/>
            <person name="Hetherington A.J."/>
            <person name="Saltykova A."/>
            <person name="Bonnot C."/>
            <person name="Breuninger H."/>
            <person name="Symeonidi A."/>
            <person name="Radhakrishnan G.V."/>
            <person name="Van Nieuwerburgh F."/>
            <person name="Deforce D."/>
            <person name="Chang C."/>
            <person name="Karol K.G."/>
            <person name="Hedrich R."/>
            <person name="Ulvskov P."/>
            <person name="Glockner G."/>
            <person name="Delwiche C.F."/>
            <person name="Petrasek J."/>
            <person name="Van de Peer Y."/>
            <person name="Friml J."/>
            <person name="Beilby M."/>
            <person name="Dolan L."/>
            <person name="Kohara Y."/>
            <person name="Sugano S."/>
            <person name="Fujiyama A."/>
            <person name="Delaux P.-M."/>
            <person name="Quint M."/>
            <person name="TheiBen G."/>
            <person name="Hagemann M."/>
            <person name="Harholt J."/>
            <person name="Dunand C."/>
            <person name="Zachgo S."/>
            <person name="Langdale J."/>
            <person name="Maumus F."/>
            <person name="Straeten D.V.D."/>
            <person name="Gould S.B."/>
            <person name="Rensing S.A."/>
        </authorList>
    </citation>
    <scope>NUCLEOTIDE SEQUENCE [LARGE SCALE GENOMIC DNA]</scope>
    <source>
        <strain evidence="9 10">S276</strain>
    </source>
</reference>
<keyword evidence="4" id="KW-0964">Secreted</keyword>
<evidence type="ECO:0000256" key="7">
    <source>
        <dbReference type="ARBA" id="ARBA00023237"/>
    </source>
</evidence>
<keyword evidence="7" id="KW-0998">Cell outer membrane</keyword>
<accession>A0A388LIJ4</accession>
<name>A0A388LIJ4_CHABU</name>
<protein>
    <recommendedName>
        <fullName evidence="11">Right handed beta helix domain-containing protein</fullName>
    </recommendedName>
</protein>
<gene>
    <name evidence="9" type="ORF">CBR_g34417</name>
</gene>
<dbReference type="Proteomes" id="UP000265515">
    <property type="component" value="Unassembled WGS sequence"/>
</dbReference>
<comment type="caution">
    <text evidence="9">The sequence shown here is derived from an EMBL/GenBank/DDBJ whole genome shotgun (WGS) entry which is preliminary data.</text>
</comment>
<sequence length="376" mass="39018">MAMAASWGCKRVSAAPAMCSFLLLAFVLALSVIPMAAAYGLDDFFAAINDFNLIYHEVKGDVVLNASFPQMAPRESFTLVGKAPGGRRPVIDGAFKEGGLITVALTLRNLQFRNFNGTQPIFSALGHDLAGQGNGGAVYSQSAGSVLIESTVFLNNQVTGAGGMGAGGALSIPFATLYTITNCTFDGNRVDGIGGAIASSNCIRGEILRSSFSRNSAFSTKGAYKRYATGGAIDIYGDNVTVITGCSFTGNKAAGRRGGAVSMMLYLAEATISGSKFEKNAAATYGGAVGVRVVPGRFMEGNRGFARYKGGPPRSRVNFCRGNTYSRNVAGSSGAENIYVDMRNNSGSGVTFCPSEPPLALIEAETGTVTISCASC</sequence>
<evidence type="ECO:0000256" key="2">
    <source>
        <dbReference type="ARBA" id="ARBA00004442"/>
    </source>
</evidence>
<keyword evidence="6" id="KW-0472">Membrane</keyword>
<evidence type="ECO:0000256" key="1">
    <source>
        <dbReference type="ARBA" id="ARBA00004196"/>
    </source>
</evidence>
<evidence type="ECO:0000256" key="3">
    <source>
        <dbReference type="ARBA" id="ARBA00004613"/>
    </source>
</evidence>
<dbReference type="OrthoDB" id="10254721at2759"/>
<dbReference type="Gramene" id="GBG82136">
    <property type="protein sequence ID" value="GBG82136"/>
    <property type="gene ID" value="CBR_g34417"/>
</dbReference>
<organism evidence="9 10">
    <name type="scientific">Chara braunii</name>
    <name type="common">Braun's stonewort</name>
    <dbReference type="NCBI Taxonomy" id="69332"/>
    <lineage>
        <taxon>Eukaryota</taxon>
        <taxon>Viridiplantae</taxon>
        <taxon>Streptophyta</taxon>
        <taxon>Charophyceae</taxon>
        <taxon>Charales</taxon>
        <taxon>Characeae</taxon>
        <taxon>Chara</taxon>
    </lineage>
</organism>
<evidence type="ECO:0000256" key="5">
    <source>
        <dbReference type="ARBA" id="ARBA00022729"/>
    </source>
</evidence>
<keyword evidence="10" id="KW-1185">Reference proteome</keyword>
<evidence type="ECO:0000313" key="10">
    <source>
        <dbReference type="Proteomes" id="UP000265515"/>
    </source>
</evidence>
<dbReference type="GO" id="GO:0005576">
    <property type="term" value="C:extracellular region"/>
    <property type="evidence" value="ECO:0007669"/>
    <property type="project" value="UniProtKB-SubCell"/>
</dbReference>
<feature type="signal peptide" evidence="8">
    <location>
        <begin position="1"/>
        <end position="38"/>
    </location>
</feature>
<evidence type="ECO:0008006" key="11">
    <source>
        <dbReference type="Google" id="ProtNLM"/>
    </source>
</evidence>
<feature type="chain" id="PRO_5017230744" description="Right handed beta helix domain-containing protein" evidence="8">
    <location>
        <begin position="39"/>
        <end position="376"/>
    </location>
</feature>
<dbReference type="PANTHER" id="PTHR11319">
    <property type="entry name" value="G PROTEIN-COUPLED RECEPTOR-RELATED"/>
    <property type="match status" value="1"/>
</dbReference>
<dbReference type="InterPro" id="IPR011050">
    <property type="entry name" value="Pectin_lyase_fold/virulence"/>
</dbReference>
<dbReference type="AlphaFoldDB" id="A0A388LIJ4"/>
<keyword evidence="5 8" id="KW-0732">Signal</keyword>
<proteinExistence type="predicted"/>
<comment type="subcellular location">
    <subcellularLocation>
        <location evidence="1">Cell envelope</location>
    </subcellularLocation>
    <subcellularLocation>
        <location evidence="2">Cell outer membrane</location>
    </subcellularLocation>
    <subcellularLocation>
        <location evidence="3">Secreted</location>
    </subcellularLocation>
</comment>
<evidence type="ECO:0000313" key="9">
    <source>
        <dbReference type="EMBL" id="GBG82136.1"/>
    </source>
</evidence>
<dbReference type="PANTHER" id="PTHR11319:SF35">
    <property type="entry name" value="OUTER MEMBRANE PROTEIN PMPC-RELATED"/>
    <property type="match status" value="1"/>
</dbReference>
<evidence type="ECO:0000256" key="6">
    <source>
        <dbReference type="ARBA" id="ARBA00023136"/>
    </source>
</evidence>
<dbReference type="InterPro" id="IPR003368">
    <property type="entry name" value="POMP_repeat"/>
</dbReference>
<dbReference type="SUPFAM" id="SSF51126">
    <property type="entry name" value="Pectin lyase-like"/>
    <property type="match status" value="1"/>
</dbReference>